<dbReference type="InterPro" id="IPR057326">
    <property type="entry name" value="KR_dom"/>
</dbReference>
<dbReference type="OrthoDB" id="3784334at2"/>
<dbReference type="GO" id="GO:0016020">
    <property type="term" value="C:membrane"/>
    <property type="evidence" value="ECO:0007669"/>
    <property type="project" value="TreeGrafter"/>
</dbReference>
<organism evidence="4 5">
    <name type="scientific">Nesterenkonia sandarakina</name>
    <dbReference type="NCBI Taxonomy" id="272918"/>
    <lineage>
        <taxon>Bacteria</taxon>
        <taxon>Bacillati</taxon>
        <taxon>Actinomycetota</taxon>
        <taxon>Actinomycetes</taxon>
        <taxon>Micrococcales</taxon>
        <taxon>Micrococcaceae</taxon>
        <taxon>Nesterenkonia</taxon>
    </lineage>
</organism>
<keyword evidence="2" id="KW-0560">Oxidoreductase</keyword>
<dbReference type="SUPFAM" id="SSF51735">
    <property type="entry name" value="NAD(P)-binding Rossmann-fold domains"/>
    <property type="match status" value="1"/>
</dbReference>
<dbReference type="RefSeq" id="WP_106124181.1">
    <property type="nucleotide sequence ID" value="NZ_PVTY01000040.1"/>
</dbReference>
<proteinExistence type="inferred from homology"/>
<evidence type="ECO:0000259" key="3">
    <source>
        <dbReference type="SMART" id="SM00822"/>
    </source>
</evidence>
<gene>
    <name evidence="4" type="ORF">BCL67_1407</name>
</gene>
<comment type="similarity">
    <text evidence="1">Belongs to the short-chain dehydrogenases/reductases (SDR) family.</text>
</comment>
<feature type="domain" description="Ketoreductase" evidence="3">
    <location>
        <begin position="7"/>
        <end position="172"/>
    </location>
</feature>
<dbReference type="EMBL" id="PVTY01000040">
    <property type="protein sequence ID" value="PRZ11632.1"/>
    <property type="molecule type" value="Genomic_DNA"/>
</dbReference>
<sequence>MTNLQDAVVLVVGATGGLGSRIADQLESQGAIVARSSKSAGHDLREPSVIQEVLEATNAEHGRLDGVVVASGVVAFGVASELEPATVEELFAVNTTSPIQLIAQSQPYLAASAKDGREPFVVTLSGVVAEAPVAGLAAYSASKAGLAAFVLAAAREYRRAGIRLVDARPGHTGTSLSEHPIAGSAPRFGAALDPDQVAARIITAIVEGEKDLPSTAFQVRPGDETKRVCERL</sequence>
<evidence type="ECO:0000313" key="4">
    <source>
        <dbReference type="EMBL" id="PRZ11632.1"/>
    </source>
</evidence>
<accession>A0A2T0YAN6</accession>
<dbReference type="InterPro" id="IPR036291">
    <property type="entry name" value="NAD(P)-bd_dom_sf"/>
</dbReference>
<dbReference type="Pfam" id="PF00106">
    <property type="entry name" value="adh_short"/>
    <property type="match status" value="1"/>
</dbReference>
<dbReference type="InterPro" id="IPR002347">
    <property type="entry name" value="SDR_fam"/>
</dbReference>
<protein>
    <submittedName>
        <fullName evidence="4">Cyclic-di-GMP-binding biofilm dispersal mediator protein</fullName>
    </submittedName>
</protein>
<dbReference type="SMART" id="SM00822">
    <property type="entry name" value="PKS_KR"/>
    <property type="match status" value="1"/>
</dbReference>
<evidence type="ECO:0000256" key="2">
    <source>
        <dbReference type="ARBA" id="ARBA00023002"/>
    </source>
</evidence>
<dbReference type="GO" id="GO:0016491">
    <property type="term" value="F:oxidoreductase activity"/>
    <property type="evidence" value="ECO:0007669"/>
    <property type="project" value="UniProtKB-KW"/>
</dbReference>
<evidence type="ECO:0000313" key="5">
    <source>
        <dbReference type="Proteomes" id="UP000238217"/>
    </source>
</evidence>
<dbReference type="PANTHER" id="PTHR44196:SF1">
    <property type="entry name" value="DEHYDROGENASE_REDUCTASE SDR FAMILY MEMBER 7B"/>
    <property type="match status" value="1"/>
</dbReference>
<reference evidence="4 5" key="1">
    <citation type="submission" date="2018-03" db="EMBL/GenBank/DDBJ databases">
        <title>Comparative analysis of microorganisms from saline springs in Andes Mountain Range, Colombia.</title>
        <authorList>
            <person name="Rubin E."/>
        </authorList>
    </citation>
    <scope>NUCLEOTIDE SEQUENCE [LARGE SCALE GENOMIC DNA]</scope>
    <source>
        <strain evidence="4 5">CG 35</strain>
    </source>
</reference>
<dbReference type="PRINTS" id="PR00081">
    <property type="entry name" value="GDHRDH"/>
</dbReference>
<dbReference type="PANTHER" id="PTHR44196">
    <property type="entry name" value="DEHYDROGENASE/REDUCTASE SDR FAMILY MEMBER 7B"/>
    <property type="match status" value="1"/>
</dbReference>
<dbReference type="AlphaFoldDB" id="A0A2T0YAN6"/>
<dbReference type="Proteomes" id="UP000238217">
    <property type="component" value="Unassembled WGS sequence"/>
</dbReference>
<dbReference type="Gene3D" id="3.40.50.720">
    <property type="entry name" value="NAD(P)-binding Rossmann-like Domain"/>
    <property type="match status" value="1"/>
</dbReference>
<dbReference type="CDD" id="cd05233">
    <property type="entry name" value="SDR_c"/>
    <property type="match status" value="1"/>
</dbReference>
<keyword evidence="5" id="KW-1185">Reference proteome</keyword>
<evidence type="ECO:0000256" key="1">
    <source>
        <dbReference type="ARBA" id="ARBA00006484"/>
    </source>
</evidence>
<name>A0A2T0YAN6_9MICC</name>
<comment type="caution">
    <text evidence="4">The sequence shown here is derived from an EMBL/GenBank/DDBJ whole genome shotgun (WGS) entry which is preliminary data.</text>
</comment>